<evidence type="ECO:0000256" key="5">
    <source>
        <dbReference type="ARBA" id="ARBA00022989"/>
    </source>
</evidence>
<dbReference type="Pfam" id="PF01790">
    <property type="entry name" value="LGT"/>
    <property type="match status" value="1"/>
</dbReference>
<feature type="transmembrane region" description="Helical" evidence="7">
    <location>
        <begin position="158"/>
        <end position="178"/>
    </location>
</feature>
<evidence type="ECO:0000313" key="8">
    <source>
        <dbReference type="EMBL" id="OGK15095.1"/>
    </source>
</evidence>
<feature type="transmembrane region" description="Helical" evidence="7">
    <location>
        <begin position="119"/>
        <end position="138"/>
    </location>
</feature>
<dbReference type="InterPro" id="IPR001640">
    <property type="entry name" value="Lgt"/>
</dbReference>
<evidence type="ECO:0000313" key="9">
    <source>
        <dbReference type="Proteomes" id="UP000177208"/>
    </source>
</evidence>
<dbReference type="PANTHER" id="PTHR30589">
    <property type="entry name" value="PROLIPOPROTEIN DIACYLGLYCERYL TRANSFERASE"/>
    <property type="match status" value="1"/>
</dbReference>
<keyword evidence="6 7" id="KW-0472">Membrane</keyword>
<accession>A0A1F7G8N4</accession>
<dbReference type="AlphaFoldDB" id="A0A1F7G8N4"/>
<evidence type="ECO:0008006" key="10">
    <source>
        <dbReference type="Google" id="ProtNLM"/>
    </source>
</evidence>
<keyword evidence="3" id="KW-0808">Transferase</keyword>
<dbReference type="Proteomes" id="UP000177208">
    <property type="component" value="Unassembled WGS sequence"/>
</dbReference>
<feature type="transmembrane region" description="Helical" evidence="7">
    <location>
        <begin position="190"/>
        <end position="210"/>
    </location>
</feature>
<dbReference type="PANTHER" id="PTHR30589:SF0">
    <property type="entry name" value="PHOSPHATIDYLGLYCEROL--PROLIPOPROTEIN DIACYLGLYCERYL TRANSFERASE"/>
    <property type="match status" value="1"/>
</dbReference>
<evidence type="ECO:0000256" key="4">
    <source>
        <dbReference type="ARBA" id="ARBA00022692"/>
    </source>
</evidence>
<dbReference type="GO" id="GO:0042158">
    <property type="term" value="P:lipoprotein biosynthetic process"/>
    <property type="evidence" value="ECO:0007669"/>
    <property type="project" value="InterPro"/>
</dbReference>
<keyword evidence="5 7" id="KW-1133">Transmembrane helix</keyword>
<dbReference type="EMBL" id="MFZG01000041">
    <property type="protein sequence ID" value="OGK15095.1"/>
    <property type="molecule type" value="Genomic_DNA"/>
</dbReference>
<dbReference type="GO" id="GO:0008961">
    <property type="term" value="F:phosphatidylglycerol-prolipoprotein diacylglyceryl transferase activity"/>
    <property type="evidence" value="ECO:0007669"/>
    <property type="project" value="InterPro"/>
</dbReference>
<dbReference type="GO" id="GO:0005886">
    <property type="term" value="C:plasma membrane"/>
    <property type="evidence" value="ECO:0007669"/>
    <property type="project" value="InterPro"/>
</dbReference>
<comment type="caution">
    <text evidence="8">The sequence shown here is derived from an EMBL/GenBank/DDBJ whole genome shotgun (WGS) entry which is preliminary data.</text>
</comment>
<protein>
    <recommendedName>
        <fullName evidence="10">Prolipoprotein diacylglyceryl transferase</fullName>
    </recommendedName>
</protein>
<evidence type="ECO:0000256" key="2">
    <source>
        <dbReference type="ARBA" id="ARBA00022475"/>
    </source>
</evidence>
<reference evidence="8 9" key="1">
    <citation type="journal article" date="2016" name="Nat. Commun.">
        <title>Thousands of microbial genomes shed light on interconnected biogeochemical processes in an aquifer system.</title>
        <authorList>
            <person name="Anantharaman K."/>
            <person name="Brown C.T."/>
            <person name="Hug L.A."/>
            <person name="Sharon I."/>
            <person name="Castelle C.J."/>
            <person name="Probst A.J."/>
            <person name="Thomas B.C."/>
            <person name="Singh A."/>
            <person name="Wilkins M.J."/>
            <person name="Karaoz U."/>
            <person name="Brodie E.L."/>
            <person name="Williams K.H."/>
            <person name="Hubbard S.S."/>
            <person name="Banfield J.F."/>
        </authorList>
    </citation>
    <scope>NUCLEOTIDE SEQUENCE [LARGE SCALE GENOMIC DNA]</scope>
</reference>
<feature type="transmembrane region" description="Helical" evidence="7">
    <location>
        <begin position="88"/>
        <end position="107"/>
    </location>
</feature>
<evidence type="ECO:0000256" key="6">
    <source>
        <dbReference type="ARBA" id="ARBA00023136"/>
    </source>
</evidence>
<proteinExistence type="inferred from homology"/>
<keyword evidence="2" id="KW-1003">Cell membrane</keyword>
<comment type="similarity">
    <text evidence="1">Belongs to the Lgt family.</text>
</comment>
<organism evidence="8 9">
    <name type="scientific">Candidatus Roizmanbacteria bacterium RIFCSPHIGHO2_01_FULL_39_12c</name>
    <dbReference type="NCBI Taxonomy" id="1802031"/>
    <lineage>
        <taxon>Bacteria</taxon>
        <taxon>Candidatus Roizmaniibacteriota</taxon>
    </lineage>
</organism>
<keyword evidence="4 7" id="KW-0812">Transmembrane</keyword>
<name>A0A1F7G8N4_9BACT</name>
<evidence type="ECO:0000256" key="1">
    <source>
        <dbReference type="ARBA" id="ARBA00007150"/>
    </source>
</evidence>
<feature type="transmembrane region" description="Helical" evidence="7">
    <location>
        <begin position="230"/>
        <end position="252"/>
    </location>
</feature>
<feature type="transmembrane region" description="Helical" evidence="7">
    <location>
        <begin position="45"/>
        <end position="68"/>
    </location>
</feature>
<feature type="transmembrane region" description="Helical" evidence="7">
    <location>
        <begin position="13"/>
        <end position="33"/>
    </location>
</feature>
<gene>
    <name evidence="8" type="ORF">A2774_01445</name>
</gene>
<evidence type="ECO:0000256" key="7">
    <source>
        <dbReference type="SAM" id="Phobius"/>
    </source>
</evidence>
<evidence type="ECO:0000256" key="3">
    <source>
        <dbReference type="ARBA" id="ARBA00022679"/>
    </source>
</evidence>
<sequence>MLPVLLNLKFIKIYTFGVFLVLAFFWGGFILWRNIRLTSQKEEEIFDGLFLSLAGGLFVSRAVFVILNFDKFGFDLLKFILINGYPGLSLYGAIFGGFLSLYFYCGFNKIKFRQIADYFITPLFVSLVFGKLGSFFSGSEVAAKTNFFLSVKYIGYDGLRHLTALYESMFFLLGAYLSYRFIFEVRKEKLPNGFVFYFFGWYFALIYSIFDRLKVSRLYLIPYTEDKLKLSFNFIVSSILLLTLSLYFFYYFRDYLLTYGKPTYKKITKKISGVFGKRGKKTQ</sequence>